<dbReference type="InterPro" id="IPR027304">
    <property type="entry name" value="Trigger_fact/SurA_dom_sf"/>
</dbReference>
<keyword evidence="2" id="KW-1133">Transmembrane helix</keyword>
<evidence type="ECO:0000313" key="4">
    <source>
        <dbReference type="Proteomes" id="UP000237947"/>
    </source>
</evidence>
<proteinExistence type="predicted"/>
<evidence type="ECO:0000256" key="2">
    <source>
        <dbReference type="SAM" id="Phobius"/>
    </source>
</evidence>
<dbReference type="RefSeq" id="WP_106012930.1">
    <property type="nucleotide sequence ID" value="NZ_CP027226.1"/>
</dbReference>
<accession>A0A2S0KPN1</accession>
<dbReference type="AlphaFoldDB" id="A0A2S0KPN1"/>
<keyword evidence="2" id="KW-0472">Membrane</keyword>
<evidence type="ECO:0000313" key="3">
    <source>
        <dbReference type="EMBL" id="AVM42983.1"/>
    </source>
</evidence>
<dbReference type="EMBL" id="CP027226">
    <property type="protein sequence ID" value="AVM42983.1"/>
    <property type="molecule type" value="Genomic_DNA"/>
</dbReference>
<name>A0A2S0KPN1_9FIRM</name>
<dbReference type="SUPFAM" id="SSF109998">
    <property type="entry name" value="Triger factor/SurA peptide-binding domain-like"/>
    <property type="match status" value="1"/>
</dbReference>
<evidence type="ECO:0008006" key="5">
    <source>
        <dbReference type="Google" id="ProtNLM"/>
    </source>
</evidence>
<feature type="region of interest" description="Disordered" evidence="1">
    <location>
        <begin position="1"/>
        <end position="42"/>
    </location>
</feature>
<gene>
    <name evidence="3" type="ORF">C5Q98_07065</name>
</gene>
<dbReference type="OrthoDB" id="9804319at2"/>
<feature type="transmembrane region" description="Helical" evidence="2">
    <location>
        <begin position="49"/>
        <end position="68"/>
    </location>
</feature>
<keyword evidence="2" id="KW-0812">Transmembrane</keyword>
<reference evidence="4" key="1">
    <citation type="submission" date="2018-02" db="EMBL/GenBank/DDBJ databases">
        <authorList>
            <person name="Holder M.E."/>
            <person name="Ajami N.J."/>
            <person name="Petrosino J.F."/>
        </authorList>
    </citation>
    <scope>NUCLEOTIDE SEQUENCE [LARGE SCALE GENOMIC DNA]</scope>
    <source>
        <strain evidence="4">CCUG 47711</strain>
    </source>
</reference>
<keyword evidence="4" id="KW-1185">Reference proteome</keyword>
<protein>
    <recommendedName>
        <fullName evidence="5">PpiC domain-containing protein</fullName>
    </recommendedName>
</protein>
<dbReference type="Proteomes" id="UP000237947">
    <property type="component" value="Chromosome"/>
</dbReference>
<evidence type="ECO:0000256" key="1">
    <source>
        <dbReference type="SAM" id="MobiDB-lite"/>
    </source>
</evidence>
<feature type="compositionally biased region" description="Basic and acidic residues" evidence="1">
    <location>
        <begin position="1"/>
        <end position="36"/>
    </location>
</feature>
<organism evidence="3 4">
    <name type="scientific">Fastidiosipila sanguinis</name>
    <dbReference type="NCBI Taxonomy" id="236753"/>
    <lineage>
        <taxon>Bacteria</taxon>
        <taxon>Bacillati</taxon>
        <taxon>Bacillota</taxon>
        <taxon>Clostridia</taxon>
        <taxon>Eubacteriales</taxon>
        <taxon>Oscillospiraceae</taxon>
        <taxon>Fastidiosipila</taxon>
    </lineage>
</organism>
<dbReference type="KEGG" id="fsa:C5Q98_07065"/>
<sequence>MARKEDVQTQYDSKAERARAEREARLEAQKNRDGSHKPHKGKTKLGKKILTVILALLAVAAITITILWQTGVIQRNLNAITIADNNVTINEYNYNYNTLVGTYTRYFGKGGLLDKKADSSAATKEDLTWGEFFEKTTNKNLQQVNLLYQEAVKSGFELSEENVKEIDNYIESMKQQTGSPLNFEIYLQNLYGKGMNVDSLRELMLKNKLATEFANKKPSTYEISQEEIDKEYNENTNKYDLVTFNSFQIVTDTKDSEDKALTSEELKKAKEKSEAKAKESVEKISKGEEFKKVAIEMATDEKSKEKLQKSEDDLTLQENITLSNLTNKDILDWLTAKDRKAGDVKYFEIGDNYQILKFGERKADTRNIADVRISRFSLYDSKGNEITEEQKKAVKNNAVGMTKAINSEADFEKFDKEAKDNKDSEKILQSESVKYENVDAMNEAKLQKKVLDFVLSPEAQTGKTELIETDTFIYVVHIVDKKDVTSKDHQIISALQMKKSEEDLKKLTEAPKNQVKPVYPGYWFAKR</sequence>